<dbReference type="RefSeq" id="WP_338503267.1">
    <property type="nucleotide sequence ID" value="NZ_CP145607.1"/>
</dbReference>
<evidence type="ECO:0000313" key="4">
    <source>
        <dbReference type="Proteomes" id="UP001382935"/>
    </source>
</evidence>
<dbReference type="Gene3D" id="3.30.9.10">
    <property type="entry name" value="D-Amino Acid Oxidase, subunit A, domain 2"/>
    <property type="match status" value="1"/>
</dbReference>
<accession>A0ABZ2G3Y8</accession>
<evidence type="ECO:0000259" key="2">
    <source>
        <dbReference type="Pfam" id="PF01266"/>
    </source>
</evidence>
<protein>
    <submittedName>
        <fullName evidence="3">FAD-binding oxidoreductase</fullName>
        <ecNumber evidence="3">1.-.-.-</ecNumber>
    </submittedName>
</protein>
<dbReference type="SUPFAM" id="SSF51905">
    <property type="entry name" value="FAD/NAD(P)-binding domain"/>
    <property type="match status" value="1"/>
</dbReference>
<dbReference type="Gene3D" id="3.50.50.60">
    <property type="entry name" value="FAD/NAD(P)-binding domain"/>
    <property type="match status" value="1"/>
</dbReference>
<gene>
    <name evidence="3" type="ORF">V6R86_07220</name>
</gene>
<reference evidence="3 4" key="1">
    <citation type="submission" date="2024-02" db="EMBL/GenBank/DDBJ databases">
        <title>Full genome sequence of Sphingomonas kaistensis.</title>
        <authorList>
            <person name="Poletto B.L."/>
            <person name="Silva G."/>
            <person name="Galante D."/>
            <person name="Campos K.R."/>
            <person name="Santos M.B.N."/>
            <person name="Sacchi C.T."/>
        </authorList>
    </citation>
    <scope>NUCLEOTIDE SEQUENCE [LARGE SCALE GENOMIC DNA]</scope>
    <source>
        <strain evidence="3 4">MA4R</strain>
    </source>
</reference>
<feature type="domain" description="FAD dependent oxidoreductase" evidence="2">
    <location>
        <begin position="6"/>
        <end position="331"/>
    </location>
</feature>
<evidence type="ECO:0000256" key="1">
    <source>
        <dbReference type="ARBA" id="ARBA00023002"/>
    </source>
</evidence>
<evidence type="ECO:0000313" key="3">
    <source>
        <dbReference type="EMBL" id="WWM70471.1"/>
    </source>
</evidence>
<dbReference type="InterPro" id="IPR006076">
    <property type="entry name" value="FAD-dep_OxRdtase"/>
</dbReference>
<dbReference type="PANTHER" id="PTHR13847:SF287">
    <property type="entry name" value="FAD-DEPENDENT OXIDOREDUCTASE DOMAIN-CONTAINING PROTEIN 1"/>
    <property type="match status" value="1"/>
</dbReference>
<sequence>MSRVELLIVGGGIAGASLAAAIAGRRKTLLIEAESQPGYHSTGRSAAFWHEGYGGPLVAPLSRASHPVLEAGGYLSPRGAIHLARDGEEIELVDGVTATPIGRRELEERLPDLRPEWTHGADEPSLADIDVARLHGDFLAAARRAGTEIRSDARFASARHGARGWTVRLENGETIEADIIVDAAGAWGDAVARGCGVFPLGLKPKRRTMVQLRLGRTGLRHLPLVVGADGSFYFKGESDRSIWLSPHDEIDCEPCDAAPEEVDVALAIHRFESVVDWPVEAVERRWAGLRTFTPDRVPAIGFAAGRRDFFWCVGQGGFGIQTAPAAAQMGATLLLGEGEIPEGVDPAAYDPKRFA</sequence>
<proteinExistence type="predicted"/>
<dbReference type="EC" id="1.-.-.-" evidence="3"/>
<dbReference type="EMBL" id="CP145607">
    <property type="protein sequence ID" value="WWM70471.1"/>
    <property type="molecule type" value="Genomic_DNA"/>
</dbReference>
<dbReference type="PANTHER" id="PTHR13847">
    <property type="entry name" value="SARCOSINE DEHYDROGENASE-RELATED"/>
    <property type="match status" value="1"/>
</dbReference>
<dbReference type="Pfam" id="PF01266">
    <property type="entry name" value="DAO"/>
    <property type="match status" value="1"/>
</dbReference>
<name>A0ABZ2G3Y8_9SPHN</name>
<dbReference type="GO" id="GO:0016491">
    <property type="term" value="F:oxidoreductase activity"/>
    <property type="evidence" value="ECO:0007669"/>
    <property type="project" value="UniProtKB-KW"/>
</dbReference>
<organism evidence="3 4">
    <name type="scientific">Sphingomonas kaistensis</name>
    <dbReference type="NCBI Taxonomy" id="298708"/>
    <lineage>
        <taxon>Bacteria</taxon>
        <taxon>Pseudomonadati</taxon>
        <taxon>Pseudomonadota</taxon>
        <taxon>Alphaproteobacteria</taxon>
        <taxon>Sphingomonadales</taxon>
        <taxon>Sphingomonadaceae</taxon>
        <taxon>Sphingomonas</taxon>
    </lineage>
</organism>
<dbReference type="Proteomes" id="UP001382935">
    <property type="component" value="Chromosome"/>
</dbReference>
<keyword evidence="4" id="KW-1185">Reference proteome</keyword>
<keyword evidence="1 3" id="KW-0560">Oxidoreductase</keyword>
<dbReference type="InterPro" id="IPR036188">
    <property type="entry name" value="FAD/NAD-bd_sf"/>
</dbReference>